<protein>
    <recommendedName>
        <fullName evidence="3">SRPBCC family protein</fullName>
    </recommendedName>
</protein>
<reference evidence="1" key="2">
    <citation type="submission" date="2020-09" db="EMBL/GenBank/DDBJ databases">
        <authorList>
            <person name="Sun Q."/>
            <person name="Zhou Y."/>
        </authorList>
    </citation>
    <scope>NUCLEOTIDE SEQUENCE</scope>
    <source>
        <strain evidence="1">CGMCC 1.16548</strain>
    </source>
</reference>
<evidence type="ECO:0000313" key="2">
    <source>
        <dbReference type="Proteomes" id="UP000617531"/>
    </source>
</evidence>
<dbReference type="Proteomes" id="UP000617531">
    <property type="component" value="Unassembled WGS sequence"/>
</dbReference>
<keyword evidence="2" id="KW-1185">Reference proteome</keyword>
<dbReference type="InterPro" id="IPR023393">
    <property type="entry name" value="START-like_dom_sf"/>
</dbReference>
<name>A0A8J3GQJ6_9MICO</name>
<gene>
    <name evidence="1" type="ORF">GCM10011600_17050</name>
</gene>
<dbReference type="RefSeq" id="WP_191283073.1">
    <property type="nucleotide sequence ID" value="NZ_BNAI01000003.1"/>
</dbReference>
<reference evidence="1" key="1">
    <citation type="journal article" date="2014" name="Int. J. Syst. Evol. Microbiol.">
        <title>Complete genome sequence of Corynebacterium casei LMG S-19264T (=DSM 44701T), isolated from a smear-ripened cheese.</title>
        <authorList>
            <consortium name="US DOE Joint Genome Institute (JGI-PGF)"/>
            <person name="Walter F."/>
            <person name="Albersmeier A."/>
            <person name="Kalinowski J."/>
            <person name="Ruckert C."/>
        </authorList>
    </citation>
    <scope>NUCLEOTIDE SEQUENCE</scope>
    <source>
        <strain evidence="1">CGMCC 1.16548</strain>
    </source>
</reference>
<dbReference type="EMBL" id="BNAI01000003">
    <property type="protein sequence ID" value="GHF16891.1"/>
    <property type="molecule type" value="Genomic_DNA"/>
</dbReference>
<accession>A0A8J3GQJ6</accession>
<evidence type="ECO:0008006" key="3">
    <source>
        <dbReference type="Google" id="ProtNLM"/>
    </source>
</evidence>
<dbReference type="AlphaFoldDB" id="A0A8J3GQJ6"/>
<dbReference type="Gene3D" id="3.30.530.20">
    <property type="match status" value="1"/>
</dbReference>
<dbReference type="CDD" id="cd07812">
    <property type="entry name" value="SRPBCC"/>
    <property type="match status" value="1"/>
</dbReference>
<comment type="caution">
    <text evidence="1">The sequence shown here is derived from an EMBL/GenBank/DDBJ whole genome shotgun (WGS) entry which is preliminary data.</text>
</comment>
<dbReference type="SUPFAM" id="SSF55961">
    <property type="entry name" value="Bet v1-like"/>
    <property type="match status" value="1"/>
</dbReference>
<organism evidence="1 2">
    <name type="scientific">Pseudolysinimonas yzui</name>
    <dbReference type="NCBI Taxonomy" id="2708254"/>
    <lineage>
        <taxon>Bacteria</taxon>
        <taxon>Bacillati</taxon>
        <taxon>Actinomycetota</taxon>
        <taxon>Actinomycetes</taxon>
        <taxon>Micrococcales</taxon>
        <taxon>Microbacteriaceae</taxon>
        <taxon>Pseudolysinimonas</taxon>
    </lineage>
</organism>
<proteinExistence type="predicted"/>
<sequence length="174" mass="18178">MGMTTNAQITIAKPAAEVFRWLIEPEKLTAWAGGPGLMPADPAALHSGFETSGPIPALAGDAHMRIENWNPPLGFAVTMTYAGGDATTTYTLTESGGTTTLSSSSDSDWGKPDLSELEKQMAQQSPEIQAAMHHAIDLMNSQVGSGAYDATAQQGMQAALEQSLAKLKSLAEAA</sequence>
<evidence type="ECO:0000313" key="1">
    <source>
        <dbReference type="EMBL" id="GHF16891.1"/>
    </source>
</evidence>